<feature type="compositionally biased region" description="Basic and acidic residues" evidence="12">
    <location>
        <begin position="13"/>
        <end position="25"/>
    </location>
</feature>
<reference evidence="16" key="1">
    <citation type="submission" date="2017-09" db="EMBL/GenBank/DDBJ databases">
        <title>Depth-based differentiation of microbial function through sediment-hosted aquifers and enrichment of novel symbionts in the deep terrestrial subsurface.</title>
        <authorList>
            <person name="Probst A.J."/>
            <person name="Ladd B."/>
            <person name="Jarett J.K."/>
            <person name="Geller-Mcgrath D.E."/>
            <person name="Sieber C.M.K."/>
            <person name="Emerson J.B."/>
            <person name="Anantharaman K."/>
            <person name="Thomas B.C."/>
            <person name="Malmstrom R."/>
            <person name="Stieglmeier M."/>
            <person name="Klingl A."/>
            <person name="Woyke T."/>
            <person name="Ryan C.M."/>
            <person name="Banfield J.F."/>
        </authorList>
    </citation>
    <scope>NUCLEOTIDE SEQUENCE [LARGE SCALE GENOMIC DNA]</scope>
</reference>
<dbReference type="GO" id="GO:0042026">
    <property type="term" value="P:protein refolding"/>
    <property type="evidence" value="ECO:0007669"/>
    <property type="project" value="TreeGrafter"/>
</dbReference>
<dbReference type="Pfam" id="PF01556">
    <property type="entry name" value="DnaJ_C"/>
    <property type="match status" value="1"/>
</dbReference>
<keyword evidence="8" id="KW-0143">Chaperone</keyword>
<keyword evidence="2" id="KW-0235">DNA replication</keyword>
<evidence type="ECO:0000259" key="13">
    <source>
        <dbReference type="PROSITE" id="PS50076"/>
    </source>
</evidence>
<comment type="caution">
    <text evidence="15">The sequence shown here is derived from an EMBL/GenBank/DDBJ whole genome shotgun (WGS) entry which is preliminary data.</text>
</comment>
<evidence type="ECO:0000259" key="14">
    <source>
        <dbReference type="PROSITE" id="PS51188"/>
    </source>
</evidence>
<dbReference type="PANTHER" id="PTHR43096">
    <property type="entry name" value="DNAJ HOMOLOG 1, MITOCHONDRIAL-RELATED"/>
    <property type="match status" value="1"/>
</dbReference>
<dbReference type="AlphaFoldDB" id="A0A2M7VAS1"/>
<evidence type="ECO:0000313" key="16">
    <source>
        <dbReference type="Proteomes" id="UP000231453"/>
    </source>
</evidence>
<dbReference type="SMART" id="SM00271">
    <property type="entry name" value="DnaJ"/>
    <property type="match status" value="1"/>
</dbReference>
<keyword evidence="4" id="KW-0677">Repeat</keyword>
<evidence type="ECO:0000256" key="5">
    <source>
        <dbReference type="ARBA" id="ARBA00022771"/>
    </source>
</evidence>
<feature type="compositionally biased region" description="Basic residues" evidence="12">
    <location>
        <begin position="1"/>
        <end position="12"/>
    </location>
</feature>
<dbReference type="Proteomes" id="UP000231453">
    <property type="component" value="Unassembled WGS sequence"/>
</dbReference>
<dbReference type="HAMAP" id="MF_01152">
    <property type="entry name" value="DnaJ"/>
    <property type="match status" value="1"/>
</dbReference>
<dbReference type="Gene3D" id="2.10.230.10">
    <property type="entry name" value="Heat shock protein DnaJ, cysteine-rich domain"/>
    <property type="match status" value="1"/>
</dbReference>
<keyword evidence="3 11" id="KW-0479">Metal-binding</keyword>
<dbReference type="PANTHER" id="PTHR43096:SF48">
    <property type="entry name" value="CHAPERONE PROTEIN DNAJ"/>
    <property type="match status" value="1"/>
</dbReference>
<evidence type="ECO:0000256" key="3">
    <source>
        <dbReference type="ARBA" id="ARBA00022723"/>
    </source>
</evidence>
<dbReference type="PROSITE" id="PS51188">
    <property type="entry name" value="ZF_CR"/>
    <property type="match status" value="1"/>
</dbReference>
<dbReference type="InterPro" id="IPR036410">
    <property type="entry name" value="HSP_DnaJ_Cys-rich_dom_sf"/>
</dbReference>
<keyword evidence="6 11" id="KW-0862">Zinc</keyword>
<dbReference type="GO" id="GO:0008270">
    <property type="term" value="F:zinc ion binding"/>
    <property type="evidence" value="ECO:0007669"/>
    <property type="project" value="UniProtKB-KW"/>
</dbReference>
<dbReference type="FunFam" id="2.60.260.20:FF:000005">
    <property type="entry name" value="Chaperone protein dnaJ 1, mitochondrial"/>
    <property type="match status" value="1"/>
</dbReference>
<dbReference type="Gene3D" id="2.60.260.20">
    <property type="entry name" value="Urease metallochaperone UreE, N-terminal domain"/>
    <property type="match status" value="2"/>
</dbReference>
<organism evidence="15 16">
    <name type="scientific">Candidatus Magasanikbacteria bacterium CG_4_10_14_0_2_um_filter_33_14</name>
    <dbReference type="NCBI Taxonomy" id="1974636"/>
    <lineage>
        <taxon>Bacteria</taxon>
        <taxon>Candidatus Magasanikiibacteriota</taxon>
    </lineage>
</organism>
<feature type="zinc finger region" description="CR-type" evidence="11">
    <location>
        <begin position="126"/>
        <end position="208"/>
    </location>
</feature>
<dbReference type="SUPFAM" id="SSF46565">
    <property type="entry name" value="Chaperone J-domain"/>
    <property type="match status" value="1"/>
</dbReference>
<dbReference type="Gene3D" id="1.10.287.110">
    <property type="entry name" value="DnaJ domain"/>
    <property type="match status" value="1"/>
</dbReference>
<proteinExistence type="inferred from homology"/>
<dbReference type="CDD" id="cd10747">
    <property type="entry name" value="DnaJ_C"/>
    <property type="match status" value="1"/>
</dbReference>
<dbReference type="GO" id="GO:0009408">
    <property type="term" value="P:response to heat"/>
    <property type="evidence" value="ECO:0007669"/>
    <property type="project" value="InterPro"/>
</dbReference>
<gene>
    <name evidence="15" type="primary">dnaJ</name>
    <name evidence="15" type="ORF">COX80_02740</name>
</gene>
<evidence type="ECO:0000256" key="9">
    <source>
        <dbReference type="ARBA" id="ARBA00061004"/>
    </source>
</evidence>
<evidence type="ECO:0000256" key="10">
    <source>
        <dbReference type="ARBA" id="ARBA00067609"/>
    </source>
</evidence>
<dbReference type="InterPro" id="IPR002939">
    <property type="entry name" value="DnaJ_C"/>
</dbReference>
<dbReference type="NCBIfam" id="TIGR02349">
    <property type="entry name" value="DnaJ_bact"/>
    <property type="match status" value="1"/>
</dbReference>
<dbReference type="InterPro" id="IPR036869">
    <property type="entry name" value="J_dom_sf"/>
</dbReference>
<feature type="region of interest" description="Disordered" evidence="12">
    <location>
        <begin position="1"/>
        <end position="25"/>
    </location>
</feature>
<keyword evidence="1" id="KW-0963">Cytoplasm</keyword>
<sequence length="347" mass="37854">DEIKKAFRKLAHEHHPDKKTGNEEKFKEINEAFQILGDDTKRAQYDQYGSDFEQQGGFGGGMNWNDFMNATRGQGGGGFGGAGFDGIDLGDIFGDIFGGGRSSRRESRGQDIQVTVELTFREAIFGVEKEVRLTKNNPCKTCDGSGAEPGAGTETCSDCRGQGQVKRVQQTILGAMQTVVTCQKCQGAGKVPKQACKHCNGRGVERGESKYNVKIPAGISDGEMIRLSGKGEAGGIGSHPGDLYIRVHVKKENGFERQGFDIFTEITISYPQAVLGDKVEIETLEGKKKLVIPEGTTSGQKFKLKALGVPKLQRSGRGDQYVTVIIDVPKKVDRKTKKLLEDLREML</sequence>
<feature type="non-terminal residue" evidence="15">
    <location>
        <position position="1"/>
    </location>
</feature>
<dbReference type="SUPFAM" id="SSF57938">
    <property type="entry name" value="DnaJ/Hsp40 cysteine-rich domain"/>
    <property type="match status" value="1"/>
</dbReference>
<dbReference type="InterPro" id="IPR008971">
    <property type="entry name" value="HSP40/DnaJ_pept-bd"/>
</dbReference>
<dbReference type="GO" id="GO:0006260">
    <property type="term" value="P:DNA replication"/>
    <property type="evidence" value="ECO:0007669"/>
    <property type="project" value="UniProtKB-KW"/>
</dbReference>
<dbReference type="InterPro" id="IPR018253">
    <property type="entry name" value="DnaJ_domain_CS"/>
</dbReference>
<dbReference type="NCBIfam" id="NF008035">
    <property type="entry name" value="PRK10767.1"/>
    <property type="match status" value="1"/>
</dbReference>
<dbReference type="CDD" id="cd06257">
    <property type="entry name" value="DnaJ"/>
    <property type="match status" value="1"/>
</dbReference>
<evidence type="ECO:0000256" key="7">
    <source>
        <dbReference type="ARBA" id="ARBA00023016"/>
    </source>
</evidence>
<keyword evidence="7" id="KW-0346">Stress response</keyword>
<evidence type="ECO:0000256" key="8">
    <source>
        <dbReference type="ARBA" id="ARBA00023186"/>
    </source>
</evidence>
<dbReference type="SUPFAM" id="SSF49493">
    <property type="entry name" value="HSP40/DnaJ peptide-binding domain"/>
    <property type="match status" value="2"/>
</dbReference>
<name>A0A2M7VAS1_9BACT</name>
<dbReference type="InterPro" id="IPR012724">
    <property type="entry name" value="DnaJ"/>
</dbReference>
<dbReference type="InterPro" id="IPR001305">
    <property type="entry name" value="HSP_DnaJ_Cys-rich_dom"/>
</dbReference>
<evidence type="ECO:0000313" key="15">
    <source>
        <dbReference type="EMBL" id="PIZ95984.1"/>
    </source>
</evidence>
<evidence type="ECO:0000256" key="12">
    <source>
        <dbReference type="SAM" id="MobiDB-lite"/>
    </source>
</evidence>
<dbReference type="InterPro" id="IPR001623">
    <property type="entry name" value="DnaJ_domain"/>
</dbReference>
<evidence type="ECO:0000256" key="6">
    <source>
        <dbReference type="ARBA" id="ARBA00022833"/>
    </source>
</evidence>
<dbReference type="Pfam" id="PF00226">
    <property type="entry name" value="DnaJ"/>
    <property type="match status" value="1"/>
</dbReference>
<dbReference type="EMBL" id="PFPL01000039">
    <property type="protein sequence ID" value="PIZ95984.1"/>
    <property type="molecule type" value="Genomic_DNA"/>
</dbReference>
<evidence type="ECO:0000256" key="11">
    <source>
        <dbReference type="PROSITE-ProRule" id="PRU00546"/>
    </source>
</evidence>
<evidence type="ECO:0000256" key="4">
    <source>
        <dbReference type="ARBA" id="ARBA00022737"/>
    </source>
</evidence>
<dbReference type="GO" id="GO:0005524">
    <property type="term" value="F:ATP binding"/>
    <property type="evidence" value="ECO:0007669"/>
    <property type="project" value="InterPro"/>
</dbReference>
<dbReference type="PROSITE" id="PS00636">
    <property type="entry name" value="DNAJ_1"/>
    <property type="match status" value="1"/>
</dbReference>
<accession>A0A2M7VAS1</accession>
<dbReference type="GO" id="GO:0031072">
    <property type="term" value="F:heat shock protein binding"/>
    <property type="evidence" value="ECO:0007669"/>
    <property type="project" value="InterPro"/>
</dbReference>
<keyword evidence="5 11" id="KW-0863">Zinc-finger</keyword>
<evidence type="ECO:0000256" key="2">
    <source>
        <dbReference type="ARBA" id="ARBA00022705"/>
    </source>
</evidence>
<evidence type="ECO:0000256" key="1">
    <source>
        <dbReference type="ARBA" id="ARBA00022490"/>
    </source>
</evidence>
<dbReference type="CDD" id="cd10719">
    <property type="entry name" value="DnaJ_zf"/>
    <property type="match status" value="1"/>
</dbReference>
<dbReference type="PROSITE" id="PS50076">
    <property type="entry name" value="DNAJ_2"/>
    <property type="match status" value="1"/>
</dbReference>
<protein>
    <recommendedName>
        <fullName evidence="10">Chaperone protein DnaJ</fullName>
    </recommendedName>
</protein>
<comment type="similarity">
    <text evidence="9">Belongs to the DnaJ family.</text>
</comment>
<dbReference type="Pfam" id="PF00684">
    <property type="entry name" value="DnaJ_CXXCXGXG"/>
    <property type="match status" value="1"/>
</dbReference>
<dbReference type="FunFam" id="2.10.230.10:FF:000002">
    <property type="entry name" value="Molecular chaperone DnaJ"/>
    <property type="match status" value="1"/>
</dbReference>
<dbReference type="PRINTS" id="PR00625">
    <property type="entry name" value="JDOMAIN"/>
</dbReference>
<feature type="domain" description="J" evidence="13">
    <location>
        <begin position="1"/>
        <end position="49"/>
    </location>
</feature>
<feature type="domain" description="CR-type" evidence="14">
    <location>
        <begin position="126"/>
        <end position="208"/>
    </location>
</feature>
<dbReference type="GO" id="GO:0051082">
    <property type="term" value="F:unfolded protein binding"/>
    <property type="evidence" value="ECO:0007669"/>
    <property type="project" value="InterPro"/>
</dbReference>
<dbReference type="GO" id="GO:0005737">
    <property type="term" value="C:cytoplasm"/>
    <property type="evidence" value="ECO:0007669"/>
    <property type="project" value="TreeGrafter"/>
</dbReference>